<feature type="region of interest" description="Disordered" evidence="1">
    <location>
        <begin position="97"/>
        <end position="350"/>
    </location>
</feature>
<feature type="region of interest" description="Disordered" evidence="1">
    <location>
        <begin position="62"/>
        <end position="82"/>
    </location>
</feature>
<keyword evidence="3" id="KW-1185">Reference proteome</keyword>
<sequence>MSQDSQDLHDRVTEILNAAETSSGSMLGGENGDGTDLLETAEEASDLLESAEPNQLLAAVGLDTLPDGSEPNSIPAAIAQGDPEQVADLQRLLHLSNLADGDGDDEGTLEGAVDELRASIGEREGASSDSDAEEGEGDADGESDAGGGSDDEAEDGLLESVLGSSEEGDSADGDGGAEAEDADEADESDESESEGGAREAIESAAETVSEAGGLDGVLESEDDESAESEDGEADGDETSTDDGGDIGDRLRSAVESSLTDVGDDLEGLQDRLQNRSASAVGGDETDDDENNRADDAEEDEDDGPLDTDLGSSEKRTGGGDGTRHSTMAPPPSERADMRASTRHSTMPRRH</sequence>
<evidence type="ECO:0000313" key="3">
    <source>
        <dbReference type="Proteomes" id="UP000663203"/>
    </source>
</evidence>
<feature type="compositionally biased region" description="Basic and acidic residues" evidence="1">
    <location>
        <begin position="114"/>
        <end position="126"/>
    </location>
</feature>
<dbReference type="Proteomes" id="UP000663203">
    <property type="component" value="Chromosome"/>
</dbReference>
<evidence type="ECO:0000256" key="1">
    <source>
        <dbReference type="SAM" id="MobiDB-lite"/>
    </source>
</evidence>
<dbReference type="AlphaFoldDB" id="A0A8A2V854"/>
<reference evidence="2 3" key="1">
    <citation type="submission" date="2021-03" db="EMBL/GenBank/DDBJ databases">
        <title>Haloterrigena longa sp. nov. and Haloterrigena limicola sp. nov., extremely halophilic archaea isolated from a salt lake.</title>
        <authorList>
            <person name="Henglin C."/>
        </authorList>
    </citation>
    <scope>NUCLEOTIDE SEQUENCE [LARGE SCALE GENOMIC DNA]</scope>
    <source>
        <strain evidence="2 3">KZCA68</strain>
    </source>
</reference>
<accession>A0A8A2V854</accession>
<feature type="region of interest" description="Disordered" evidence="1">
    <location>
        <begin position="16"/>
        <end position="37"/>
    </location>
</feature>
<name>A0A8A2V854_9EURY</name>
<organism evidence="2 3">
    <name type="scientific">Haloterrigena alkaliphila</name>
    <dbReference type="NCBI Taxonomy" id="2816475"/>
    <lineage>
        <taxon>Archaea</taxon>
        <taxon>Methanobacteriati</taxon>
        <taxon>Methanobacteriota</taxon>
        <taxon>Stenosarchaea group</taxon>
        <taxon>Halobacteria</taxon>
        <taxon>Halobacteriales</taxon>
        <taxon>Natrialbaceae</taxon>
        <taxon>Haloterrigena</taxon>
    </lineage>
</organism>
<feature type="compositionally biased region" description="Acidic residues" evidence="1">
    <location>
        <begin position="130"/>
        <end position="157"/>
    </location>
</feature>
<feature type="compositionally biased region" description="Acidic residues" evidence="1">
    <location>
        <begin position="166"/>
        <end position="193"/>
    </location>
</feature>
<dbReference type="EMBL" id="CP071462">
    <property type="protein sequence ID" value="QSW98129.1"/>
    <property type="molecule type" value="Genomic_DNA"/>
</dbReference>
<dbReference type="RefSeq" id="WP_207287746.1">
    <property type="nucleotide sequence ID" value="NZ_CP071462.1"/>
</dbReference>
<feature type="compositionally biased region" description="Basic and acidic residues" evidence="1">
    <location>
        <begin position="311"/>
        <end position="323"/>
    </location>
</feature>
<dbReference type="KEGG" id="hakz:J0X25_11980"/>
<evidence type="ECO:0000313" key="2">
    <source>
        <dbReference type="EMBL" id="QSW98129.1"/>
    </source>
</evidence>
<feature type="compositionally biased region" description="Acidic residues" evidence="1">
    <location>
        <begin position="218"/>
        <end position="245"/>
    </location>
</feature>
<gene>
    <name evidence="2" type="ORF">J0X25_11980</name>
</gene>
<dbReference type="GeneID" id="63188035"/>
<protein>
    <submittedName>
        <fullName evidence="2">Uncharacterized protein</fullName>
    </submittedName>
</protein>
<feature type="compositionally biased region" description="Acidic residues" evidence="1">
    <location>
        <begin position="283"/>
        <end position="305"/>
    </location>
</feature>
<proteinExistence type="predicted"/>